<accession>A0ABN9BR00</accession>
<reference evidence="1" key="1">
    <citation type="submission" date="2023-05" db="EMBL/GenBank/DDBJ databases">
        <authorList>
            <person name="Stuckert A."/>
        </authorList>
    </citation>
    <scope>NUCLEOTIDE SEQUENCE</scope>
</reference>
<evidence type="ECO:0000313" key="1">
    <source>
        <dbReference type="EMBL" id="CAI9550109.1"/>
    </source>
</evidence>
<dbReference type="EMBL" id="CATNWA010005482">
    <property type="protein sequence ID" value="CAI9550109.1"/>
    <property type="molecule type" value="Genomic_DNA"/>
</dbReference>
<keyword evidence="2" id="KW-1185">Reference proteome</keyword>
<gene>
    <name evidence="1" type="ORF">SPARVUS_LOCUS3456956</name>
</gene>
<evidence type="ECO:0000313" key="2">
    <source>
        <dbReference type="Proteomes" id="UP001162483"/>
    </source>
</evidence>
<proteinExistence type="predicted"/>
<organism evidence="1 2">
    <name type="scientific">Staurois parvus</name>
    <dbReference type="NCBI Taxonomy" id="386267"/>
    <lineage>
        <taxon>Eukaryota</taxon>
        <taxon>Metazoa</taxon>
        <taxon>Chordata</taxon>
        <taxon>Craniata</taxon>
        <taxon>Vertebrata</taxon>
        <taxon>Euteleostomi</taxon>
        <taxon>Amphibia</taxon>
        <taxon>Batrachia</taxon>
        <taxon>Anura</taxon>
        <taxon>Neobatrachia</taxon>
        <taxon>Ranoidea</taxon>
        <taxon>Ranidae</taxon>
        <taxon>Staurois</taxon>
    </lineage>
</organism>
<sequence>MALHSRAIQSTHSLIVKQHRVNPLIASHVNPFFPSAISTVSVLYISTDHCIGVIGDVSNTKSVPPSVRIPAAVPL</sequence>
<name>A0ABN9BR00_9NEOB</name>
<comment type="caution">
    <text evidence="1">The sequence shown here is derived from an EMBL/GenBank/DDBJ whole genome shotgun (WGS) entry which is preliminary data.</text>
</comment>
<feature type="non-terminal residue" evidence="1">
    <location>
        <position position="75"/>
    </location>
</feature>
<protein>
    <submittedName>
        <fullName evidence="1">Uncharacterized protein</fullName>
    </submittedName>
</protein>
<dbReference type="Proteomes" id="UP001162483">
    <property type="component" value="Unassembled WGS sequence"/>
</dbReference>